<dbReference type="Proteomes" id="UP000192359">
    <property type="component" value="Unassembled WGS sequence"/>
</dbReference>
<keyword evidence="6" id="KW-1185">Reference proteome</keyword>
<evidence type="ECO:0000256" key="1">
    <source>
        <dbReference type="ARBA" id="ARBA00022737"/>
    </source>
</evidence>
<organism evidence="5 6">
    <name type="scientific">Rothia nasimurium</name>
    <dbReference type="NCBI Taxonomy" id="85336"/>
    <lineage>
        <taxon>Bacteria</taxon>
        <taxon>Bacillati</taxon>
        <taxon>Actinomycetota</taxon>
        <taxon>Actinomycetes</taxon>
        <taxon>Micrococcales</taxon>
        <taxon>Micrococcaceae</taxon>
        <taxon>Rothia</taxon>
    </lineage>
</organism>
<evidence type="ECO:0000259" key="3">
    <source>
        <dbReference type="Pfam" id="PF20148"/>
    </source>
</evidence>
<dbReference type="InterPro" id="IPR056823">
    <property type="entry name" value="TEN-like_YD-shell"/>
</dbReference>
<feature type="region of interest" description="Disordered" evidence="2">
    <location>
        <begin position="117"/>
        <end position="149"/>
    </location>
</feature>
<proteinExistence type="predicted"/>
<dbReference type="InterPro" id="IPR006530">
    <property type="entry name" value="YD"/>
</dbReference>
<dbReference type="EMBL" id="LXWF01000040">
    <property type="protein sequence ID" value="ORC16503.1"/>
    <property type="molecule type" value="Genomic_DNA"/>
</dbReference>
<protein>
    <recommendedName>
        <fullName evidence="7">Type IV secretion protein Rhs</fullName>
    </recommendedName>
</protein>
<evidence type="ECO:0000313" key="6">
    <source>
        <dbReference type="Proteomes" id="UP000192359"/>
    </source>
</evidence>
<dbReference type="NCBIfam" id="TIGR01643">
    <property type="entry name" value="YD_repeat_2x"/>
    <property type="match status" value="3"/>
</dbReference>
<comment type="caution">
    <text evidence="5">The sequence shown here is derived from an EMBL/GenBank/DDBJ whole genome shotgun (WGS) entry which is preliminary data.</text>
</comment>
<evidence type="ECO:0000259" key="4">
    <source>
        <dbReference type="Pfam" id="PF25023"/>
    </source>
</evidence>
<dbReference type="OrthoDB" id="5150353at2"/>
<keyword evidence="1" id="KW-0677">Repeat</keyword>
<dbReference type="Pfam" id="PF25023">
    <property type="entry name" value="TEN_YD-shell"/>
    <property type="match status" value="1"/>
</dbReference>
<dbReference type="Gene3D" id="2.180.10.10">
    <property type="entry name" value="RHS repeat-associated core"/>
    <property type="match status" value="1"/>
</dbReference>
<feature type="domain" description="DUF6531" evidence="3">
    <location>
        <begin position="271"/>
        <end position="344"/>
    </location>
</feature>
<reference evidence="5 6" key="1">
    <citation type="submission" date="2016-05" db="EMBL/GenBank/DDBJ databases">
        <title>Draft genome sequence of a porcine commensal Rothia nasimurium.</title>
        <authorList>
            <person name="Gaiser R.A."/>
            <person name="Van Baarlen P."/>
            <person name="Wells J.M."/>
        </authorList>
    </citation>
    <scope>NUCLEOTIDE SEQUENCE [LARGE SCALE GENOMIC DNA]</scope>
    <source>
        <strain evidence="5 6">PT-32</strain>
    </source>
</reference>
<sequence length="602" mass="64832">MSTPEIPFNPATASTVRTTFNKVADALDEQARSRSAAATTIMEEFRGPYATVYEENTTHVPGDINKLSHAMREVGYLMDQAIEAYEEAKADAERNAFQQFGDAIATALGFGEEPEVPAAPTLPAVASPSTAPKNTPGGPAGNESTVSGIPSQIRDGVQKLKGLDQDLENYPGEMTDALDAYATDCSWAPVDAGDIPTQLKNWLDANSTEGEWLGKIADEFEAITGDPNALATVPYSAMEASVGSASSLARAAIDIQSPTIRGSESSAGYIGDPVNAATGNFIEPETDLAFTGACSTLALTRMYNALNSEAGVFGTGWSSPLDMRLILSSEKATWVKEDGQHLIFPRCGEGWERAELHALWLTRENTADLPVSLPTDAAQVLVVRDNTGAWWAFSSTGDWLAHSVGAGDVLTVNRDERGQVVALQHARGRCIGIEYAAGRVAYAQSNDGTRMEYLYDREGRLTGARSPLGPRVYDYNEQGLISAVIAADGTVEVENFYDALGRVRSQNYPHGVTRRYSYLAGGVTLVTNEDGSHANSWVSDAKGRLVGMIDAHQRRQTMAYDTFNNRVSVTERDGAMTVRAYTKRGLLAREVSPEGADTTYEY</sequence>
<name>A0A1Y1RNR2_9MICC</name>
<dbReference type="RefSeq" id="WP_083092077.1">
    <property type="nucleotide sequence ID" value="NZ_LXWF01000040.1"/>
</dbReference>
<dbReference type="AlphaFoldDB" id="A0A1Y1RNR2"/>
<evidence type="ECO:0000256" key="2">
    <source>
        <dbReference type="SAM" id="MobiDB-lite"/>
    </source>
</evidence>
<dbReference type="InterPro" id="IPR045351">
    <property type="entry name" value="DUF6531"/>
</dbReference>
<accession>A0A1Y1RNR2</accession>
<feature type="domain" description="Teneurin-like YD-shell" evidence="4">
    <location>
        <begin position="415"/>
        <end position="575"/>
    </location>
</feature>
<gene>
    <name evidence="5" type="ORF">A7979_04075</name>
</gene>
<dbReference type="Pfam" id="PF20148">
    <property type="entry name" value="DUF6531"/>
    <property type="match status" value="1"/>
</dbReference>
<evidence type="ECO:0000313" key="5">
    <source>
        <dbReference type="EMBL" id="ORC16503.1"/>
    </source>
</evidence>
<evidence type="ECO:0008006" key="7">
    <source>
        <dbReference type="Google" id="ProtNLM"/>
    </source>
</evidence>